<dbReference type="PANTHER" id="PTHR43537:SF24">
    <property type="entry name" value="GLUCONATE OPERON TRANSCRIPTIONAL REPRESSOR"/>
    <property type="match status" value="1"/>
</dbReference>
<evidence type="ECO:0000256" key="1">
    <source>
        <dbReference type="ARBA" id="ARBA00023015"/>
    </source>
</evidence>
<dbReference type="Gene3D" id="1.20.120.530">
    <property type="entry name" value="GntR ligand-binding domain-like"/>
    <property type="match status" value="1"/>
</dbReference>
<evidence type="ECO:0000313" key="5">
    <source>
        <dbReference type="EMBL" id="AEI05720.1"/>
    </source>
</evidence>
<dbReference type="Pfam" id="PF07729">
    <property type="entry name" value="FCD"/>
    <property type="match status" value="1"/>
</dbReference>
<evidence type="ECO:0000256" key="2">
    <source>
        <dbReference type="ARBA" id="ARBA00023125"/>
    </source>
</evidence>
<reference evidence="5 6" key="1">
    <citation type="journal article" date="2011" name="J. Bacteriol.">
        <title>Complete genome sequences of the chemolithoautotrophic Oligotropha carboxidovorans strains OM4 and OM5.</title>
        <authorList>
            <person name="Volland S."/>
            <person name="Rachinger M."/>
            <person name="Strittmatter A."/>
            <person name="Daniel R."/>
            <person name="Gottschalk G."/>
            <person name="Meyer O."/>
        </authorList>
    </citation>
    <scope>NUCLEOTIDE SEQUENCE [LARGE SCALE GENOMIC DNA]</scope>
    <source>
        <strain evidence="6">ATCC 49405 / DSM 1227 / KCTC 32145 / OM5</strain>
    </source>
</reference>
<dbReference type="InterPro" id="IPR036390">
    <property type="entry name" value="WH_DNA-bd_sf"/>
</dbReference>
<keyword evidence="3" id="KW-0804">Transcription</keyword>
<dbReference type="OrthoDB" id="7846328at2"/>
<dbReference type="Gene3D" id="1.10.10.10">
    <property type="entry name" value="Winged helix-like DNA-binding domain superfamily/Winged helix DNA-binding domain"/>
    <property type="match status" value="1"/>
</dbReference>
<dbReference type="HOGENOM" id="CLU_017584_5_0_5"/>
<dbReference type="eggNOG" id="COG1802">
    <property type="taxonomic scope" value="Bacteria"/>
</dbReference>
<dbReference type="InterPro" id="IPR011711">
    <property type="entry name" value="GntR_C"/>
</dbReference>
<keyword evidence="6" id="KW-1185">Reference proteome</keyword>
<dbReference type="CDD" id="cd07377">
    <property type="entry name" value="WHTH_GntR"/>
    <property type="match status" value="1"/>
</dbReference>
<dbReference type="InterPro" id="IPR036388">
    <property type="entry name" value="WH-like_DNA-bd_sf"/>
</dbReference>
<dbReference type="SMART" id="SM00895">
    <property type="entry name" value="FCD"/>
    <property type="match status" value="1"/>
</dbReference>
<dbReference type="PANTHER" id="PTHR43537">
    <property type="entry name" value="TRANSCRIPTIONAL REGULATOR, GNTR FAMILY"/>
    <property type="match status" value="1"/>
</dbReference>
<dbReference type="SUPFAM" id="SSF46785">
    <property type="entry name" value="Winged helix' DNA-binding domain"/>
    <property type="match status" value="1"/>
</dbReference>
<evidence type="ECO:0000313" key="6">
    <source>
        <dbReference type="Proteomes" id="UP000007730"/>
    </source>
</evidence>
<dbReference type="AlphaFoldDB" id="B6JIG5"/>
<organism evidence="5 6">
    <name type="scientific">Afipia carboxidovorans (strain ATCC 49405 / DSM 1227 / KCTC 32145 / OM5)</name>
    <name type="common">Oligotropha carboxidovorans</name>
    <dbReference type="NCBI Taxonomy" id="504832"/>
    <lineage>
        <taxon>Bacteria</taxon>
        <taxon>Pseudomonadati</taxon>
        <taxon>Pseudomonadota</taxon>
        <taxon>Alphaproteobacteria</taxon>
        <taxon>Hyphomicrobiales</taxon>
        <taxon>Nitrobacteraceae</taxon>
        <taxon>Afipia</taxon>
    </lineage>
</organism>
<sequence length="242" mass="26500">MAASVDVIDEAGRPSAAGLGSAAGARRGKIVDDIIERMREAILAGRIVPGQRLVANDLTTQLGVSRGSVREAFQHLAADGLVDLIPNRGAMVRRLSRDHVRELFEIRINLEGLGAKLAAEHIDEGDHRARFLAVWEETKPDGSSWSWSNFMRQNRIYHQTIVGIGANKQLSQLIENLHLPIVMFQVGQSMQPDKIVSSHKDHIRIADAILAGDAAAAQNAMEDHLRASASWILQLPDTAFNL</sequence>
<keyword evidence="2" id="KW-0238">DNA-binding</keyword>
<keyword evidence="1" id="KW-0805">Transcription regulation</keyword>
<evidence type="ECO:0000259" key="4">
    <source>
        <dbReference type="PROSITE" id="PS50949"/>
    </source>
</evidence>
<name>B6JIG5_AFIC5</name>
<dbReference type="EMBL" id="CP002826">
    <property type="protein sequence ID" value="AEI05720.1"/>
    <property type="molecule type" value="Genomic_DNA"/>
</dbReference>
<dbReference type="InterPro" id="IPR000524">
    <property type="entry name" value="Tscrpt_reg_HTH_GntR"/>
</dbReference>
<dbReference type="RefSeq" id="WP_012564231.1">
    <property type="nucleotide sequence ID" value="NC_011386.1"/>
</dbReference>
<dbReference type="InterPro" id="IPR008920">
    <property type="entry name" value="TF_FadR/GntR_C"/>
</dbReference>
<protein>
    <submittedName>
        <fullName evidence="5">Putative transcriptional regulator, GntR family</fullName>
    </submittedName>
</protein>
<dbReference type="GO" id="GO:0003700">
    <property type="term" value="F:DNA-binding transcription factor activity"/>
    <property type="evidence" value="ECO:0007669"/>
    <property type="project" value="InterPro"/>
</dbReference>
<dbReference type="KEGG" id="ocg:OCA5_c10010"/>
<proteinExistence type="predicted"/>
<accession>B6JIG5</accession>
<dbReference type="SUPFAM" id="SSF48008">
    <property type="entry name" value="GntR ligand-binding domain-like"/>
    <property type="match status" value="1"/>
</dbReference>
<feature type="domain" description="HTH gntR-type" evidence="4">
    <location>
        <begin position="28"/>
        <end position="95"/>
    </location>
</feature>
<dbReference type="PROSITE" id="PS50949">
    <property type="entry name" value="HTH_GNTR"/>
    <property type="match status" value="1"/>
</dbReference>
<dbReference type="Proteomes" id="UP000007730">
    <property type="component" value="Chromosome"/>
</dbReference>
<dbReference type="KEGG" id="oca:OCAR_7098"/>
<dbReference type="SMART" id="SM00345">
    <property type="entry name" value="HTH_GNTR"/>
    <property type="match status" value="1"/>
</dbReference>
<dbReference type="PATRIC" id="fig|504832.7.peg.1063"/>
<dbReference type="GO" id="GO:0003677">
    <property type="term" value="F:DNA binding"/>
    <property type="evidence" value="ECO:0007669"/>
    <property type="project" value="UniProtKB-KW"/>
</dbReference>
<evidence type="ECO:0000256" key="3">
    <source>
        <dbReference type="ARBA" id="ARBA00023163"/>
    </source>
</evidence>
<dbReference type="Pfam" id="PF00392">
    <property type="entry name" value="GntR"/>
    <property type="match status" value="1"/>
</dbReference>
<gene>
    <name evidence="5" type="ordered locus">OCA5_c10010</name>
</gene>